<dbReference type="CDD" id="cd09631">
    <property type="entry name" value="DOMON_DOH"/>
    <property type="match status" value="1"/>
</dbReference>
<dbReference type="GO" id="GO:0005886">
    <property type="term" value="C:plasma membrane"/>
    <property type="evidence" value="ECO:0007669"/>
    <property type="project" value="TreeGrafter"/>
</dbReference>
<feature type="transmembrane region" description="Helical" evidence="2">
    <location>
        <begin position="362"/>
        <end position="382"/>
    </location>
</feature>
<keyword evidence="1" id="KW-0560">Oxidoreductase</keyword>
<organism evidence="3">
    <name type="scientific">Aphanomyces stellatus</name>
    <dbReference type="NCBI Taxonomy" id="120398"/>
    <lineage>
        <taxon>Eukaryota</taxon>
        <taxon>Sar</taxon>
        <taxon>Stramenopiles</taxon>
        <taxon>Oomycota</taxon>
        <taxon>Saprolegniomycetes</taxon>
        <taxon>Saprolegniales</taxon>
        <taxon>Verrucalvaceae</taxon>
        <taxon>Aphanomyces</taxon>
    </lineage>
</organism>
<dbReference type="OrthoDB" id="167398at2759"/>
<evidence type="ECO:0000256" key="1">
    <source>
        <dbReference type="ARBA" id="ARBA00023002"/>
    </source>
</evidence>
<feature type="transmembrane region" description="Helical" evidence="2">
    <location>
        <begin position="226"/>
        <end position="246"/>
    </location>
</feature>
<feature type="non-terminal residue" evidence="3">
    <location>
        <position position="500"/>
    </location>
</feature>
<evidence type="ECO:0000256" key="2">
    <source>
        <dbReference type="SAM" id="Phobius"/>
    </source>
</evidence>
<keyword evidence="2" id="KW-1133">Transmembrane helix</keyword>
<keyword evidence="2" id="KW-0472">Membrane</keyword>
<gene>
    <name evidence="3" type="ORF">As57867_004186</name>
</gene>
<reference evidence="3" key="1">
    <citation type="submission" date="2019-06" db="EMBL/GenBank/DDBJ databases">
        <title>Genomics analysis of Aphanomyces spp. identifies a new class of oomycete effector associated with host adaptation.</title>
        <authorList>
            <person name="Gaulin E."/>
        </authorList>
    </citation>
    <scope>NUCLEOTIDE SEQUENCE</scope>
    <source>
        <strain evidence="3">CBS 578.67</strain>
    </source>
</reference>
<keyword evidence="2" id="KW-0812">Transmembrane</keyword>
<comment type="caution">
    <text evidence="3">The sequence shown here is derived from an EMBL/GenBank/DDBJ whole genome shotgun (WGS) entry which is preliminary data.</text>
</comment>
<sequence>MDKPKRQLTHAALSSPTTKNAGSVAHLHARGSMFFYLPRQLLALLALSCCLITVAAASVCADPRFAAQPIVQLGPMSIRSLVGNSTVRIQVLYSSTSASYVSIAIAKTPYMANAPATNAVVFDTSSASTFLAIIQSYESRDLPLLSDTEASLKPFHGGVLNGQISFTFERPLAAATIYDVPIDPSTAICIQWANSNRELPSKHSNYGSVNIVLGAPTVAAALANDGVLTSSTPAIAAITLALMVLYHKSVCAPAKHLDPWCTQPWANLKLGEAGVVLLYIACLVLVIAQVNNQFRSLPSSFFSSPSLGASTGSSSLARRTNGSSTSTAGSADFAFSRALHLIVVISNNTQLTGTAGYEPQQVVSLFGLLGFICFATMTVGAYEPFRRAYYNDFVLYHRVAAIIGIFFVMLHSRTVGNAMILPLAVYGLSFLARVVAAFANTATASTKPTTNCDDSPNSRSVLLTLPVTAKSTKWAQVANACAYFWVNIASVSLIEWHPFS</sequence>
<dbReference type="AlphaFoldDB" id="A0A6A4ZNM3"/>
<dbReference type="PANTHER" id="PTHR11972:SF69">
    <property type="entry name" value="FERRIC REDUCTION OXIDASE 6-RELATED"/>
    <property type="match status" value="1"/>
</dbReference>
<dbReference type="EMBL" id="VJMH01000927">
    <property type="protein sequence ID" value="KAF0713816.1"/>
    <property type="molecule type" value="Genomic_DNA"/>
</dbReference>
<evidence type="ECO:0000313" key="3">
    <source>
        <dbReference type="EMBL" id="KAF0713816.1"/>
    </source>
</evidence>
<accession>A0A6A4ZNM3</accession>
<dbReference type="InterPro" id="IPR050369">
    <property type="entry name" value="RBOH/FRE"/>
</dbReference>
<dbReference type="PANTHER" id="PTHR11972">
    <property type="entry name" value="NADPH OXIDASE"/>
    <property type="match status" value="1"/>
</dbReference>
<dbReference type="GO" id="GO:0016491">
    <property type="term" value="F:oxidoreductase activity"/>
    <property type="evidence" value="ECO:0007669"/>
    <property type="project" value="UniProtKB-KW"/>
</dbReference>
<dbReference type="InterPro" id="IPR045266">
    <property type="entry name" value="DOH_DOMON"/>
</dbReference>
<evidence type="ECO:0008006" key="4">
    <source>
        <dbReference type="Google" id="ProtNLM"/>
    </source>
</evidence>
<proteinExistence type="predicted"/>
<name>A0A6A4ZNM3_9STRA</name>
<feature type="transmembrane region" description="Helical" evidence="2">
    <location>
        <begin position="394"/>
        <end position="412"/>
    </location>
</feature>
<feature type="transmembrane region" description="Helical" evidence="2">
    <location>
        <begin position="418"/>
        <end position="439"/>
    </location>
</feature>
<feature type="transmembrane region" description="Helical" evidence="2">
    <location>
        <begin position="267"/>
        <end position="290"/>
    </location>
</feature>
<protein>
    <recommendedName>
        <fullName evidence="4">DOMON domain-containing protein</fullName>
    </recommendedName>
</protein>